<evidence type="ECO:0000256" key="1">
    <source>
        <dbReference type="SAM" id="MobiDB-lite"/>
    </source>
</evidence>
<accession>A0A8J9SWM9</accession>
<protein>
    <submittedName>
        <fullName evidence="2">Uncharacterized protein</fullName>
    </submittedName>
</protein>
<evidence type="ECO:0000313" key="2">
    <source>
        <dbReference type="EMBL" id="CAG9276220.1"/>
    </source>
</evidence>
<dbReference type="Gene3D" id="1.25.40.10">
    <property type="entry name" value="Tetratricopeptide repeat domain"/>
    <property type="match status" value="1"/>
</dbReference>
<reference evidence="2" key="1">
    <citation type="submission" date="2022-02" db="EMBL/GenBank/DDBJ databases">
        <authorList>
            <person name="Giguere J D."/>
        </authorList>
    </citation>
    <scope>NUCLEOTIDE SEQUENCE</scope>
    <source>
        <strain evidence="2">CCAP 1055/1</strain>
    </source>
</reference>
<feature type="compositionally biased region" description="Polar residues" evidence="1">
    <location>
        <begin position="46"/>
        <end position="61"/>
    </location>
</feature>
<sequence>MRRVLEQRSLARFSQRLRNSAYDSNERARLTANEFANSGRKGLNQRPLSTTAQSTDVSSQYKSPLIHHESNDWRDWFSATEYANPWDAEESGLHTLEHVPLDVETRHIVQLLHELYLFGQPTTNNRVTTERCNHTLKHMFSIPIEDRADRADAILKRMELFDNLKPPSQCGRWPLEVPRPNRETYNLVLQIFAKTSGTRELAERAEAIVQKMEWRYRTLGELDMKPHAFHWNCVMLTYKECTDWDKSLYAAKLVLERLRHDPTVFDPSLFVNLLRVFAHRHANEKAALLGANLAIKVWQDMIEDNSFELPELPSHFYGHFLQAIRCLPEENQFRAQYFDACFLRACQEGKINRITLDEFLTHVRSRKVSDKHIGIYTRKTVSLSKTDAVDAILEMMPDSWKANAEVPSG</sequence>
<name>A0A8J9SWM9_PHATR</name>
<dbReference type="AlphaFoldDB" id="A0A8J9SWM9"/>
<organism evidence="2">
    <name type="scientific">Phaeodactylum tricornutum</name>
    <name type="common">Diatom</name>
    <dbReference type="NCBI Taxonomy" id="2850"/>
    <lineage>
        <taxon>Eukaryota</taxon>
        <taxon>Sar</taxon>
        <taxon>Stramenopiles</taxon>
        <taxon>Ochrophyta</taxon>
        <taxon>Bacillariophyta</taxon>
        <taxon>Bacillariophyceae</taxon>
        <taxon>Bacillariophycidae</taxon>
        <taxon>Naviculales</taxon>
        <taxon>Phaeodactylaceae</taxon>
        <taxon>Phaeodactylum</taxon>
    </lineage>
</organism>
<dbReference type="Proteomes" id="UP000836788">
    <property type="component" value="Chromosome 1"/>
</dbReference>
<feature type="region of interest" description="Disordered" evidence="1">
    <location>
        <begin position="34"/>
        <end position="61"/>
    </location>
</feature>
<dbReference type="InterPro" id="IPR011990">
    <property type="entry name" value="TPR-like_helical_dom_sf"/>
</dbReference>
<dbReference type="EMBL" id="OU594942">
    <property type="protein sequence ID" value="CAG9276220.1"/>
    <property type="molecule type" value="Genomic_DNA"/>
</dbReference>
<gene>
    <name evidence="2" type="ORF">PTTT1_LOCUS50</name>
</gene>
<proteinExistence type="predicted"/>